<gene>
    <name evidence="1" type="ORF">ENI13_02010</name>
</gene>
<organism evidence="1">
    <name type="scientific">candidate division CPR3 bacterium</name>
    <dbReference type="NCBI Taxonomy" id="2268181"/>
    <lineage>
        <taxon>Bacteria</taxon>
        <taxon>Bacteria division CPR3</taxon>
    </lineage>
</organism>
<dbReference type="Proteomes" id="UP000885695">
    <property type="component" value="Unassembled WGS sequence"/>
</dbReference>
<proteinExistence type="predicted"/>
<accession>A0A7C1SQ22</accession>
<dbReference type="EMBL" id="DRHL01000117">
    <property type="protein sequence ID" value="HEB13735.1"/>
    <property type="molecule type" value="Genomic_DNA"/>
</dbReference>
<evidence type="ECO:0000313" key="1">
    <source>
        <dbReference type="EMBL" id="HEB13735.1"/>
    </source>
</evidence>
<name>A0A7C1SQ22_UNCC3</name>
<protein>
    <submittedName>
        <fullName evidence="1">Uncharacterized protein</fullName>
    </submittedName>
</protein>
<comment type="caution">
    <text evidence="1">The sequence shown here is derived from an EMBL/GenBank/DDBJ whole genome shotgun (WGS) entry which is preliminary data.</text>
</comment>
<dbReference type="AlphaFoldDB" id="A0A7C1SQ22"/>
<reference evidence="1" key="1">
    <citation type="journal article" date="2020" name="mSystems">
        <title>Genome- and Community-Level Interaction Insights into Carbon Utilization and Element Cycling Functions of Hydrothermarchaeota in Hydrothermal Sediment.</title>
        <authorList>
            <person name="Zhou Z."/>
            <person name="Liu Y."/>
            <person name="Xu W."/>
            <person name="Pan J."/>
            <person name="Luo Z.H."/>
            <person name="Li M."/>
        </authorList>
    </citation>
    <scope>NUCLEOTIDE SEQUENCE [LARGE SCALE GENOMIC DNA]</scope>
    <source>
        <strain evidence="1">HyVt-369</strain>
    </source>
</reference>
<sequence>MSINDLKIIKNPGYARQYGSEDWDTAGAEKSQAFVIGEPVKMGGTGTNFVILLVSGDPLNGTDVEFVGITSGADSSTSSADGFVSVTLILPMETVIRGKAQTASNVNTAAKILALRYDWVFFERASNAESAITVDEDQGDSGLGANGIQILTGDPVAGTLDIIVSGRSTSAAGLRSGTA</sequence>